<accession>K1QAM1</accession>
<dbReference type="SMART" id="SM00135">
    <property type="entry name" value="LY"/>
    <property type="match status" value="2"/>
</dbReference>
<name>K1QAM1_MAGGI</name>
<dbReference type="SUPFAM" id="SSF63825">
    <property type="entry name" value="YWTD domain"/>
    <property type="match status" value="1"/>
</dbReference>
<gene>
    <name evidence="1" type="ORF">CGI_10000493</name>
</gene>
<dbReference type="GO" id="GO:0042813">
    <property type="term" value="F:Wnt receptor activity"/>
    <property type="evidence" value="ECO:0007669"/>
    <property type="project" value="TreeGrafter"/>
</dbReference>
<dbReference type="AlphaFoldDB" id="K1QAM1"/>
<dbReference type="InterPro" id="IPR050778">
    <property type="entry name" value="Cueball_EGF_LRP_Nidogen"/>
</dbReference>
<dbReference type="GO" id="GO:0060070">
    <property type="term" value="P:canonical Wnt signaling pathway"/>
    <property type="evidence" value="ECO:0007669"/>
    <property type="project" value="TreeGrafter"/>
</dbReference>
<dbReference type="PANTHER" id="PTHR46513">
    <property type="entry name" value="VITELLOGENIN RECEPTOR-LIKE PROTEIN-RELATED-RELATED"/>
    <property type="match status" value="1"/>
</dbReference>
<dbReference type="EMBL" id="JH816464">
    <property type="protein sequence ID" value="EKC28329.1"/>
    <property type="molecule type" value="Genomic_DNA"/>
</dbReference>
<sequence>MDGTNRKVFVESDLRLPNGLTVDLYSSQVCWGDAGTSKVECIREDGVGRVLLTDSAPYPFGLSYHGNNIFWTDWSQKAVMEVSRGGSPRASLEIPVGGNGRLYGLTSVTECPRKKEEMVTKYSRQKQRWTTCDMT</sequence>
<protein>
    <submittedName>
        <fullName evidence="1">Nidogen-1</fullName>
    </submittedName>
</protein>
<dbReference type="PANTHER" id="PTHR46513:SF13">
    <property type="entry name" value="EGF-LIKE DOMAIN-CONTAINING PROTEIN"/>
    <property type="match status" value="1"/>
</dbReference>
<reference evidence="1" key="1">
    <citation type="journal article" date="2012" name="Nature">
        <title>The oyster genome reveals stress adaptation and complexity of shell formation.</title>
        <authorList>
            <person name="Zhang G."/>
            <person name="Fang X."/>
            <person name="Guo X."/>
            <person name="Li L."/>
            <person name="Luo R."/>
            <person name="Xu F."/>
            <person name="Yang P."/>
            <person name="Zhang L."/>
            <person name="Wang X."/>
            <person name="Qi H."/>
            <person name="Xiong Z."/>
            <person name="Que H."/>
            <person name="Xie Y."/>
            <person name="Holland P.W."/>
            <person name="Paps J."/>
            <person name="Zhu Y."/>
            <person name="Wu F."/>
            <person name="Chen Y."/>
            <person name="Wang J."/>
            <person name="Peng C."/>
            <person name="Meng J."/>
            <person name="Yang L."/>
            <person name="Liu J."/>
            <person name="Wen B."/>
            <person name="Zhang N."/>
            <person name="Huang Z."/>
            <person name="Zhu Q."/>
            <person name="Feng Y."/>
            <person name="Mount A."/>
            <person name="Hedgecock D."/>
            <person name="Xu Z."/>
            <person name="Liu Y."/>
            <person name="Domazet-Loso T."/>
            <person name="Du Y."/>
            <person name="Sun X."/>
            <person name="Zhang S."/>
            <person name="Liu B."/>
            <person name="Cheng P."/>
            <person name="Jiang X."/>
            <person name="Li J."/>
            <person name="Fan D."/>
            <person name="Wang W."/>
            <person name="Fu W."/>
            <person name="Wang T."/>
            <person name="Wang B."/>
            <person name="Zhang J."/>
            <person name="Peng Z."/>
            <person name="Li Y."/>
            <person name="Li N."/>
            <person name="Wang J."/>
            <person name="Chen M."/>
            <person name="He Y."/>
            <person name="Tan F."/>
            <person name="Song X."/>
            <person name="Zheng Q."/>
            <person name="Huang R."/>
            <person name="Yang H."/>
            <person name="Du X."/>
            <person name="Chen L."/>
            <person name="Yang M."/>
            <person name="Gaffney P.M."/>
            <person name="Wang S."/>
            <person name="Luo L."/>
            <person name="She Z."/>
            <person name="Ming Y."/>
            <person name="Huang W."/>
            <person name="Zhang S."/>
            <person name="Huang B."/>
            <person name="Zhang Y."/>
            <person name="Qu T."/>
            <person name="Ni P."/>
            <person name="Miao G."/>
            <person name="Wang J."/>
            <person name="Wang Q."/>
            <person name="Steinberg C.E."/>
            <person name="Wang H."/>
            <person name="Li N."/>
            <person name="Qian L."/>
            <person name="Zhang G."/>
            <person name="Li Y."/>
            <person name="Yang H."/>
            <person name="Liu X."/>
            <person name="Wang J."/>
            <person name="Yin Y."/>
            <person name="Wang J."/>
        </authorList>
    </citation>
    <scope>NUCLEOTIDE SEQUENCE [LARGE SCALE GENOMIC DNA]</scope>
    <source>
        <strain evidence="1">05x7-T-G4-1.051#20</strain>
    </source>
</reference>
<dbReference type="GO" id="GO:0005886">
    <property type="term" value="C:plasma membrane"/>
    <property type="evidence" value="ECO:0007669"/>
    <property type="project" value="TreeGrafter"/>
</dbReference>
<dbReference type="InterPro" id="IPR000033">
    <property type="entry name" value="LDLR_classB_rpt"/>
</dbReference>
<evidence type="ECO:0000313" key="1">
    <source>
        <dbReference type="EMBL" id="EKC28329.1"/>
    </source>
</evidence>
<dbReference type="Gene3D" id="2.120.10.30">
    <property type="entry name" value="TolB, C-terminal domain"/>
    <property type="match status" value="1"/>
</dbReference>
<dbReference type="InterPro" id="IPR011042">
    <property type="entry name" value="6-blade_b-propeller_TolB-like"/>
</dbReference>
<organism evidence="1">
    <name type="scientific">Magallana gigas</name>
    <name type="common">Pacific oyster</name>
    <name type="synonym">Crassostrea gigas</name>
    <dbReference type="NCBI Taxonomy" id="29159"/>
    <lineage>
        <taxon>Eukaryota</taxon>
        <taxon>Metazoa</taxon>
        <taxon>Spiralia</taxon>
        <taxon>Lophotrochozoa</taxon>
        <taxon>Mollusca</taxon>
        <taxon>Bivalvia</taxon>
        <taxon>Autobranchia</taxon>
        <taxon>Pteriomorphia</taxon>
        <taxon>Ostreida</taxon>
        <taxon>Ostreoidea</taxon>
        <taxon>Ostreidae</taxon>
        <taxon>Magallana</taxon>
    </lineage>
</organism>
<dbReference type="InParanoid" id="K1QAM1"/>
<proteinExistence type="predicted"/>
<dbReference type="HOGENOM" id="CLU_1887726_0_0_1"/>
<dbReference type="GO" id="GO:0017147">
    <property type="term" value="F:Wnt-protein binding"/>
    <property type="evidence" value="ECO:0007669"/>
    <property type="project" value="TreeGrafter"/>
</dbReference>